<feature type="region of interest" description="Disordered" evidence="1">
    <location>
        <begin position="24"/>
        <end position="52"/>
    </location>
</feature>
<organism evidence="2 3">
    <name type="scientific">Ascaris lumbricoides</name>
    <name type="common">Giant roundworm</name>
    <dbReference type="NCBI Taxonomy" id="6252"/>
    <lineage>
        <taxon>Eukaryota</taxon>
        <taxon>Metazoa</taxon>
        <taxon>Ecdysozoa</taxon>
        <taxon>Nematoda</taxon>
        <taxon>Chromadorea</taxon>
        <taxon>Rhabditida</taxon>
        <taxon>Spirurina</taxon>
        <taxon>Ascaridomorpha</taxon>
        <taxon>Ascaridoidea</taxon>
        <taxon>Ascarididae</taxon>
        <taxon>Ascaris</taxon>
    </lineage>
</organism>
<evidence type="ECO:0000256" key="1">
    <source>
        <dbReference type="SAM" id="MobiDB-lite"/>
    </source>
</evidence>
<accession>A0A0M3HN62</accession>
<protein>
    <submittedName>
        <fullName evidence="3">Uncharacterized protein</fullName>
    </submittedName>
</protein>
<evidence type="ECO:0000313" key="2">
    <source>
        <dbReference type="Proteomes" id="UP000036681"/>
    </source>
</evidence>
<sequence length="77" mass="8358">MVAVAASPETCRTVIQLSLVVRRGSGKQANSRVDRSTAGSVEPSHSNCEEREVVRAEADTRFVLEQMKDVPKSVDVS</sequence>
<dbReference type="WBParaSite" id="ALUE_0000307701-mRNA-1">
    <property type="protein sequence ID" value="ALUE_0000307701-mRNA-1"/>
    <property type="gene ID" value="ALUE_0000307701"/>
</dbReference>
<evidence type="ECO:0000313" key="3">
    <source>
        <dbReference type="WBParaSite" id="ALUE_0000307701-mRNA-1"/>
    </source>
</evidence>
<keyword evidence="2" id="KW-1185">Reference proteome</keyword>
<dbReference type="Proteomes" id="UP000036681">
    <property type="component" value="Unplaced"/>
</dbReference>
<name>A0A0M3HN62_ASCLU</name>
<proteinExistence type="predicted"/>
<reference evidence="3" key="1">
    <citation type="submission" date="2017-02" db="UniProtKB">
        <authorList>
            <consortium name="WormBaseParasite"/>
        </authorList>
    </citation>
    <scope>IDENTIFICATION</scope>
</reference>
<dbReference type="AlphaFoldDB" id="A0A0M3HN62"/>
<feature type="compositionally biased region" description="Polar residues" evidence="1">
    <location>
        <begin position="27"/>
        <end position="46"/>
    </location>
</feature>